<name>A0A382GVE8_9ZZZZ</name>
<organism evidence="2">
    <name type="scientific">marine metagenome</name>
    <dbReference type="NCBI Taxonomy" id="408172"/>
    <lineage>
        <taxon>unclassified sequences</taxon>
        <taxon>metagenomes</taxon>
        <taxon>ecological metagenomes</taxon>
    </lineage>
</organism>
<feature type="non-terminal residue" evidence="2">
    <location>
        <position position="101"/>
    </location>
</feature>
<feature type="transmembrane region" description="Helical" evidence="1">
    <location>
        <begin position="16"/>
        <end position="35"/>
    </location>
</feature>
<dbReference type="EMBL" id="UINC01057566">
    <property type="protein sequence ID" value="SVB78862.1"/>
    <property type="molecule type" value="Genomic_DNA"/>
</dbReference>
<protein>
    <submittedName>
        <fullName evidence="2">Uncharacterized protein</fullName>
    </submittedName>
</protein>
<evidence type="ECO:0000256" key="1">
    <source>
        <dbReference type="SAM" id="Phobius"/>
    </source>
</evidence>
<reference evidence="2" key="1">
    <citation type="submission" date="2018-05" db="EMBL/GenBank/DDBJ databases">
        <authorList>
            <person name="Lanie J.A."/>
            <person name="Ng W.-L."/>
            <person name="Kazmierczak K.M."/>
            <person name="Andrzejewski T.M."/>
            <person name="Davidsen T.M."/>
            <person name="Wayne K.J."/>
            <person name="Tettelin H."/>
            <person name="Glass J.I."/>
            <person name="Rusch D."/>
            <person name="Podicherti R."/>
            <person name="Tsui H.-C.T."/>
            <person name="Winkler M.E."/>
        </authorList>
    </citation>
    <scope>NUCLEOTIDE SEQUENCE</scope>
</reference>
<keyword evidence="1" id="KW-1133">Transmembrane helix</keyword>
<keyword evidence="1" id="KW-0812">Transmembrane</keyword>
<sequence length="101" mass="11263">MPESLVSLMMYCLKELWIPLVVLMFYIPSSGWGIYREWPSSMGMATRIRMVNTKAPIAQIPAVIKISTQEGAYSTISPKGEGMNPGMINPIPFSIQIARNN</sequence>
<keyword evidence="1" id="KW-0472">Membrane</keyword>
<evidence type="ECO:0000313" key="2">
    <source>
        <dbReference type="EMBL" id="SVB78862.1"/>
    </source>
</evidence>
<proteinExistence type="predicted"/>
<dbReference type="AlphaFoldDB" id="A0A382GVE8"/>
<accession>A0A382GVE8</accession>
<gene>
    <name evidence="2" type="ORF">METZ01_LOCUS231716</name>
</gene>